<proteinExistence type="predicted"/>
<feature type="compositionally biased region" description="Basic and acidic residues" evidence="1">
    <location>
        <begin position="25"/>
        <end position="39"/>
    </location>
</feature>
<dbReference type="Proteomes" id="UP000712600">
    <property type="component" value="Unassembled WGS sequence"/>
</dbReference>
<accession>A0A8S9SSM2</accession>
<organism evidence="2 3">
    <name type="scientific">Brassica cretica</name>
    <name type="common">Mustard</name>
    <dbReference type="NCBI Taxonomy" id="69181"/>
    <lineage>
        <taxon>Eukaryota</taxon>
        <taxon>Viridiplantae</taxon>
        <taxon>Streptophyta</taxon>
        <taxon>Embryophyta</taxon>
        <taxon>Tracheophyta</taxon>
        <taxon>Spermatophyta</taxon>
        <taxon>Magnoliopsida</taxon>
        <taxon>eudicotyledons</taxon>
        <taxon>Gunneridae</taxon>
        <taxon>Pentapetalae</taxon>
        <taxon>rosids</taxon>
        <taxon>malvids</taxon>
        <taxon>Brassicales</taxon>
        <taxon>Brassicaceae</taxon>
        <taxon>Brassiceae</taxon>
        <taxon>Brassica</taxon>
    </lineage>
</organism>
<comment type="caution">
    <text evidence="2">The sequence shown here is derived from an EMBL/GenBank/DDBJ whole genome shotgun (WGS) entry which is preliminary data.</text>
</comment>
<feature type="region of interest" description="Disordered" evidence="1">
    <location>
        <begin position="22"/>
        <end position="56"/>
    </location>
</feature>
<dbReference type="EMBL" id="QGKX02000004">
    <property type="protein sequence ID" value="KAF3604636.1"/>
    <property type="molecule type" value="Genomic_DNA"/>
</dbReference>
<evidence type="ECO:0000313" key="3">
    <source>
        <dbReference type="Proteomes" id="UP000712600"/>
    </source>
</evidence>
<name>A0A8S9SSM2_BRACR</name>
<protein>
    <submittedName>
        <fullName evidence="2">Uncharacterized protein</fullName>
    </submittedName>
</protein>
<gene>
    <name evidence="2" type="ORF">F2Q69_00038509</name>
</gene>
<feature type="compositionally biased region" description="Polar residues" evidence="1">
    <location>
        <begin position="44"/>
        <end position="56"/>
    </location>
</feature>
<sequence>MLHTCCVRSQSGRVTIPAHVSNEQQHLHFSREDETDHPPRTHKSCSSPQSNSANILDNNTYAAESSRLRNGGWLRRASLLLECVRRENNRRASLCGFLELGQEFCRTGCVRHENETLMQRRHQGYMF</sequence>
<dbReference type="AlphaFoldDB" id="A0A8S9SSM2"/>
<evidence type="ECO:0000313" key="2">
    <source>
        <dbReference type="EMBL" id="KAF3604636.1"/>
    </source>
</evidence>
<evidence type="ECO:0000256" key="1">
    <source>
        <dbReference type="SAM" id="MobiDB-lite"/>
    </source>
</evidence>
<reference evidence="2" key="1">
    <citation type="submission" date="2019-12" db="EMBL/GenBank/DDBJ databases">
        <title>Genome sequencing and annotation of Brassica cretica.</title>
        <authorList>
            <person name="Studholme D.J."/>
            <person name="Sarris P."/>
        </authorList>
    </citation>
    <scope>NUCLEOTIDE SEQUENCE</scope>
    <source>
        <strain evidence="2">PFS-109/04</strain>
        <tissue evidence="2">Leaf</tissue>
    </source>
</reference>